<dbReference type="SUPFAM" id="SSF56672">
    <property type="entry name" value="DNA/RNA polymerases"/>
    <property type="match status" value="1"/>
</dbReference>
<dbReference type="AlphaFoldDB" id="A0A388KD99"/>
<reference evidence="5 6" key="1">
    <citation type="journal article" date="2018" name="Cell">
        <title>The Chara Genome: Secondary Complexity and Implications for Plant Terrestrialization.</title>
        <authorList>
            <person name="Nishiyama T."/>
            <person name="Sakayama H."/>
            <person name="Vries J.D."/>
            <person name="Buschmann H."/>
            <person name="Saint-Marcoux D."/>
            <person name="Ullrich K.K."/>
            <person name="Haas F.B."/>
            <person name="Vanderstraeten L."/>
            <person name="Becker D."/>
            <person name="Lang D."/>
            <person name="Vosolsobe S."/>
            <person name="Rombauts S."/>
            <person name="Wilhelmsson P.K.I."/>
            <person name="Janitza P."/>
            <person name="Kern R."/>
            <person name="Heyl A."/>
            <person name="Rumpler F."/>
            <person name="Villalobos L.I.A.C."/>
            <person name="Clay J.M."/>
            <person name="Skokan R."/>
            <person name="Toyoda A."/>
            <person name="Suzuki Y."/>
            <person name="Kagoshima H."/>
            <person name="Schijlen E."/>
            <person name="Tajeshwar N."/>
            <person name="Catarino B."/>
            <person name="Hetherington A.J."/>
            <person name="Saltykova A."/>
            <person name="Bonnot C."/>
            <person name="Breuninger H."/>
            <person name="Symeonidi A."/>
            <person name="Radhakrishnan G.V."/>
            <person name="Van Nieuwerburgh F."/>
            <person name="Deforce D."/>
            <person name="Chang C."/>
            <person name="Karol K.G."/>
            <person name="Hedrich R."/>
            <person name="Ulvskov P."/>
            <person name="Glockner G."/>
            <person name="Delwiche C.F."/>
            <person name="Petrasek J."/>
            <person name="Van de Peer Y."/>
            <person name="Friml J."/>
            <person name="Beilby M."/>
            <person name="Dolan L."/>
            <person name="Kohara Y."/>
            <person name="Sugano S."/>
            <person name="Fujiyama A."/>
            <person name="Delaux P.-M."/>
            <person name="Quint M."/>
            <person name="TheiBen G."/>
            <person name="Hagemann M."/>
            <person name="Harholt J."/>
            <person name="Dunand C."/>
            <person name="Zachgo S."/>
            <person name="Langdale J."/>
            <person name="Maumus F."/>
            <person name="Straeten D.V.D."/>
            <person name="Gould S.B."/>
            <person name="Rensing S.A."/>
        </authorList>
    </citation>
    <scope>NUCLEOTIDE SEQUENCE [LARGE SCALE GENOMIC DNA]</scope>
    <source>
        <strain evidence="5 6">S276</strain>
    </source>
</reference>
<accession>A0A388KD99</accession>
<dbReference type="OrthoDB" id="6148803at2759"/>
<dbReference type="InterPro" id="IPR043128">
    <property type="entry name" value="Rev_trsase/Diguanyl_cyclase"/>
</dbReference>
<evidence type="ECO:0008006" key="7">
    <source>
        <dbReference type="Google" id="ProtNLM"/>
    </source>
</evidence>
<name>A0A388KD99_CHABU</name>
<dbReference type="FunFam" id="3.30.70.270:FF:000020">
    <property type="entry name" value="Transposon Tf2-6 polyprotein-like Protein"/>
    <property type="match status" value="1"/>
</dbReference>
<dbReference type="PANTHER" id="PTHR37984">
    <property type="entry name" value="PROTEIN CBG26694"/>
    <property type="match status" value="1"/>
</dbReference>
<evidence type="ECO:0000313" key="6">
    <source>
        <dbReference type="Proteomes" id="UP000265515"/>
    </source>
</evidence>
<feature type="compositionally biased region" description="Basic and acidic residues" evidence="2">
    <location>
        <begin position="353"/>
        <end position="375"/>
    </location>
</feature>
<dbReference type="InterPro" id="IPR050951">
    <property type="entry name" value="Retrovirus_Pol_polyprotein"/>
</dbReference>
<evidence type="ECO:0000259" key="4">
    <source>
        <dbReference type="Pfam" id="PF17919"/>
    </source>
</evidence>
<dbReference type="Gene3D" id="3.30.70.270">
    <property type="match status" value="2"/>
</dbReference>
<evidence type="ECO:0000256" key="2">
    <source>
        <dbReference type="SAM" id="MobiDB-lite"/>
    </source>
</evidence>
<keyword evidence="6" id="KW-1185">Reference proteome</keyword>
<gene>
    <name evidence="5" type="ORF">CBR_g1150</name>
</gene>
<feature type="compositionally biased region" description="Acidic residues" evidence="2">
    <location>
        <begin position="304"/>
        <end position="343"/>
    </location>
</feature>
<protein>
    <recommendedName>
        <fullName evidence="7">Reverse transcriptase domain-containing protein</fullName>
    </recommendedName>
</protein>
<dbReference type="InterPro" id="IPR043502">
    <property type="entry name" value="DNA/RNA_pol_sf"/>
</dbReference>
<proteinExistence type="predicted"/>
<dbReference type="Gramene" id="GBG68030">
    <property type="protein sequence ID" value="GBG68030"/>
    <property type="gene ID" value="CBR_g1150"/>
</dbReference>
<dbReference type="Pfam" id="PF17919">
    <property type="entry name" value="RT_RNaseH_2"/>
    <property type="match status" value="1"/>
</dbReference>
<evidence type="ECO:0000259" key="3">
    <source>
        <dbReference type="Pfam" id="PF00078"/>
    </source>
</evidence>
<feature type="domain" description="Reverse transcriptase" evidence="3">
    <location>
        <begin position="5"/>
        <end position="89"/>
    </location>
</feature>
<dbReference type="Pfam" id="PF00078">
    <property type="entry name" value="RVT_1"/>
    <property type="match status" value="1"/>
</dbReference>
<dbReference type="PANTHER" id="PTHR37984:SF5">
    <property type="entry name" value="PROTEIN NYNRIN-LIKE"/>
    <property type="match status" value="1"/>
</dbReference>
<comment type="caution">
    <text evidence="5">The sequence shown here is derived from an EMBL/GenBank/DDBJ whole genome shotgun (WGS) entry which is preliminary data.</text>
</comment>
<feature type="domain" description="Reverse transcriptase/retrotransposon-derived protein RNase H-like" evidence="4">
    <location>
        <begin position="153"/>
        <end position="252"/>
    </location>
</feature>
<sequence length="451" mass="50938">MRICNAHATFQGAMNVTFQKFVNKTRLTQGMINFCVIMYKNDILVYSETYHGHAQHIEWMLGALRDAGFKIVLEKSEFFLSEISFLGYVVTRGGLRPDLRKVAAVKDTPVPTSLTQVRAFLGLASYFCRFIKGFAAIARPLTNLLWKDLPLSWDAECEQAFTTLKDALATTPILIRSEPTKQFILITDWQLEAIFAILAQKGNVGREHVIEYASRIVPDERRNDSAPQGECYVVVRGIQHFHPYLYRRKVLVVTDHEPLLALKRLINYTGMIGRWAAFFLEIDVTNLTVWDPIIRRGNARQGEKEDDKDDEEEESSEDRDDPDYVQGEEEEDEEGEPAEEEGVAGEPSQWPGRSKEEEEAEAQKRLEKAEGKRPVTEGTPPDWLLGDPWLDPEPPKEEEGGHGASAEGSGRRRRRRSESPTSSGSPARPAIRLRQNEGDRASSPVVLSPSP</sequence>
<organism evidence="5 6">
    <name type="scientific">Chara braunii</name>
    <name type="common">Braun's stonewort</name>
    <dbReference type="NCBI Taxonomy" id="69332"/>
    <lineage>
        <taxon>Eukaryota</taxon>
        <taxon>Viridiplantae</taxon>
        <taxon>Streptophyta</taxon>
        <taxon>Charophyceae</taxon>
        <taxon>Charales</taxon>
        <taxon>Characeae</taxon>
        <taxon>Chara</taxon>
    </lineage>
</organism>
<dbReference type="InterPro" id="IPR000477">
    <property type="entry name" value="RT_dom"/>
</dbReference>
<keyword evidence="1" id="KW-0511">Multifunctional enzyme</keyword>
<feature type="region of interest" description="Disordered" evidence="2">
    <location>
        <begin position="299"/>
        <end position="451"/>
    </location>
</feature>
<dbReference type="Proteomes" id="UP000265515">
    <property type="component" value="Unassembled WGS sequence"/>
</dbReference>
<dbReference type="InterPro" id="IPR041577">
    <property type="entry name" value="RT_RNaseH_2"/>
</dbReference>
<dbReference type="GO" id="GO:0003824">
    <property type="term" value="F:catalytic activity"/>
    <property type="evidence" value="ECO:0007669"/>
    <property type="project" value="UniProtKB-KW"/>
</dbReference>
<evidence type="ECO:0000256" key="1">
    <source>
        <dbReference type="ARBA" id="ARBA00023268"/>
    </source>
</evidence>
<evidence type="ECO:0000313" key="5">
    <source>
        <dbReference type="EMBL" id="GBG68030.1"/>
    </source>
</evidence>
<dbReference type="EMBL" id="BFEA01000095">
    <property type="protein sequence ID" value="GBG68030.1"/>
    <property type="molecule type" value="Genomic_DNA"/>
</dbReference>
<feature type="compositionally biased region" description="Low complexity" evidence="2">
    <location>
        <begin position="419"/>
        <end position="428"/>
    </location>
</feature>